<evidence type="ECO:0000256" key="6">
    <source>
        <dbReference type="ARBA" id="ARBA00023136"/>
    </source>
</evidence>
<evidence type="ECO:0000256" key="2">
    <source>
        <dbReference type="ARBA" id="ARBA00005745"/>
    </source>
</evidence>
<dbReference type="Proteomes" id="UP001232584">
    <property type="component" value="Unassembled WGS sequence"/>
</dbReference>
<dbReference type="Gene3D" id="1.20.81.30">
    <property type="entry name" value="Type II secretion system (T2SS), domain F"/>
    <property type="match status" value="2"/>
</dbReference>
<feature type="transmembrane region" description="Helical" evidence="7">
    <location>
        <begin position="366"/>
        <end position="387"/>
    </location>
</feature>
<dbReference type="Pfam" id="PF00482">
    <property type="entry name" value="T2SSF"/>
    <property type="match status" value="2"/>
</dbReference>
<feature type="domain" description="Type II secretion system protein GspF" evidence="8">
    <location>
        <begin position="263"/>
        <end position="385"/>
    </location>
</feature>
<evidence type="ECO:0000256" key="5">
    <source>
        <dbReference type="ARBA" id="ARBA00022989"/>
    </source>
</evidence>
<keyword evidence="5 7" id="KW-1133">Transmembrane helix</keyword>
<evidence type="ECO:0000256" key="7">
    <source>
        <dbReference type="SAM" id="Phobius"/>
    </source>
</evidence>
<feature type="transmembrane region" description="Helical" evidence="7">
    <location>
        <begin position="155"/>
        <end position="179"/>
    </location>
</feature>
<evidence type="ECO:0000259" key="8">
    <source>
        <dbReference type="Pfam" id="PF00482"/>
    </source>
</evidence>
<evidence type="ECO:0000313" key="9">
    <source>
        <dbReference type="EMBL" id="MDQ0557563.1"/>
    </source>
</evidence>
<feature type="domain" description="Type II secretion system protein GspF" evidence="8">
    <location>
        <begin position="62"/>
        <end position="182"/>
    </location>
</feature>
<dbReference type="RefSeq" id="WP_307508757.1">
    <property type="nucleotide sequence ID" value="NZ_BAAACE010000021.1"/>
</dbReference>
<comment type="subcellular location">
    <subcellularLocation>
        <location evidence="1">Cell membrane</location>
        <topology evidence="1">Multi-pass membrane protein</topology>
    </subcellularLocation>
</comment>
<accession>A0ABU0N327</accession>
<evidence type="ECO:0000256" key="1">
    <source>
        <dbReference type="ARBA" id="ARBA00004651"/>
    </source>
</evidence>
<dbReference type="PANTHER" id="PTHR30012:SF0">
    <property type="entry name" value="TYPE II SECRETION SYSTEM PROTEIN F-RELATED"/>
    <property type="match status" value="1"/>
</dbReference>
<dbReference type="PANTHER" id="PTHR30012">
    <property type="entry name" value="GENERAL SECRETION PATHWAY PROTEIN"/>
    <property type="match status" value="1"/>
</dbReference>
<keyword evidence="10" id="KW-1185">Reference proteome</keyword>
<dbReference type="InterPro" id="IPR042094">
    <property type="entry name" value="T2SS_GspF_sf"/>
</dbReference>
<keyword evidence="3" id="KW-1003">Cell membrane</keyword>
<sequence>MSLYECVLYDEEGKRKRKKLSFDSEKELKIYAIENNFKIANVRLIKDKSNKKLKDKELSIMCNQLGMLLSSGCEITHSLNTIQSNCNKKLKPILKNINYNLQKGNSISLSFQNSAKFSKFFINMIKAGEISGKLDEILMDLSDYYKKEYEFKRKLLLAMVYPIALVFTCICVILFTLIYTVPNFQQSFIGNENNLPLSTKFLIGLSMTLKNHYRIIFVLIVSIIGFTIYICKKEERIKMYIDEKLFKFKFTKSIIQTIEVNKFIRCMYILISSGIQIVSALEISCNVIKNKYMLNKLYISKSLIQKGNSISASLDASKVFPKIVISMIEVGEETGKMEKCLHSININYDNDLDNLTNKIIKLIEPIIVLVLGLMIGILLVSIMTPVFDAVTSFK</sequence>
<organism evidence="9 10">
    <name type="scientific">Paraclostridium ghonii</name>
    <dbReference type="NCBI Taxonomy" id="29358"/>
    <lineage>
        <taxon>Bacteria</taxon>
        <taxon>Bacillati</taxon>
        <taxon>Bacillota</taxon>
        <taxon>Clostridia</taxon>
        <taxon>Peptostreptococcales</taxon>
        <taxon>Peptostreptococcaceae</taxon>
        <taxon>Paraclostridium</taxon>
    </lineage>
</organism>
<evidence type="ECO:0000256" key="4">
    <source>
        <dbReference type="ARBA" id="ARBA00022692"/>
    </source>
</evidence>
<evidence type="ECO:0000256" key="3">
    <source>
        <dbReference type="ARBA" id="ARBA00022475"/>
    </source>
</evidence>
<protein>
    <submittedName>
        <fullName evidence="9">Type IV pilus assembly protein PilC</fullName>
    </submittedName>
</protein>
<feature type="transmembrane region" description="Helical" evidence="7">
    <location>
        <begin position="212"/>
        <end position="231"/>
    </location>
</feature>
<keyword evidence="6 7" id="KW-0472">Membrane</keyword>
<dbReference type="EMBL" id="JAUSWG010000012">
    <property type="protein sequence ID" value="MDQ0557563.1"/>
    <property type="molecule type" value="Genomic_DNA"/>
</dbReference>
<dbReference type="PRINTS" id="PR00812">
    <property type="entry name" value="BCTERIALGSPF"/>
</dbReference>
<dbReference type="InterPro" id="IPR003004">
    <property type="entry name" value="GspF/PilC"/>
</dbReference>
<proteinExistence type="inferred from homology"/>
<name>A0ABU0N327_9FIRM</name>
<gene>
    <name evidence="9" type="ORF">QOZ92_002698</name>
</gene>
<dbReference type="InterPro" id="IPR018076">
    <property type="entry name" value="T2SS_GspF_dom"/>
</dbReference>
<comment type="caution">
    <text evidence="9">The sequence shown here is derived from an EMBL/GenBank/DDBJ whole genome shotgun (WGS) entry which is preliminary data.</text>
</comment>
<keyword evidence="4 7" id="KW-0812">Transmembrane</keyword>
<reference evidence="9 10" key="1">
    <citation type="submission" date="2023-07" db="EMBL/GenBank/DDBJ databases">
        <title>Genomic Encyclopedia of Type Strains, Phase IV (KMG-IV): sequencing the most valuable type-strain genomes for metagenomic binning, comparative biology and taxonomic classification.</title>
        <authorList>
            <person name="Goeker M."/>
        </authorList>
    </citation>
    <scope>NUCLEOTIDE SEQUENCE [LARGE SCALE GENOMIC DNA]</scope>
    <source>
        <strain evidence="9 10">DSM 15049</strain>
    </source>
</reference>
<comment type="similarity">
    <text evidence="2">Belongs to the GSP F family.</text>
</comment>
<evidence type="ECO:0000313" key="10">
    <source>
        <dbReference type="Proteomes" id="UP001232584"/>
    </source>
</evidence>